<gene>
    <name evidence="3" type="ORF">COS59_01115</name>
</gene>
<dbReference type="EMBL" id="PEVH01000034">
    <property type="protein sequence ID" value="PIU99184.1"/>
    <property type="molecule type" value="Genomic_DNA"/>
</dbReference>
<accession>A0A2M7B7T6</accession>
<evidence type="ECO:0000256" key="1">
    <source>
        <dbReference type="SAM" id="Phobius"/>
    </source>
</evidence>
<dbReference type="PROSITE" id="PS51841">
    <property type="entry name" value="LTD"/>
    <property type="match status" value="1"/>
</dbReference>
<keyword evidence="1" id="KW-0812">Transmembrane</keyword>
<dbReference type="Gene3D" id="2.60.40.1260">
    <property type="entry name" value="Lamin Tail domain"/>
    <property type="match status" value="1"/>
</dbReference>
<dbReference type="InterPro" id="IPR001322">
    <property type="entry name" value="Lamin_tail_dom"/>
</dbReference>
<proteinExistence type="predicted"/>
<evidence type="ECO:0000259" key="2">
    <source>
        <dbReference type="PROSITE" id="PS51841"/>
    </source>
</evidence>
<protein>
    <recommendedName>
        <fullName evidence="2">LTD domain-containing protein</fullName>
    </recommendedName>
</protein>
<evidence type="ECO:0000313" key="3">
    <source>
        <dbReference type="EMBL" id="PIU99184.1"/>
    </source>
</evidence>
<reference evidence="4" key="1">
    <citation type="submission" date="2017-09" db="EMBL/GenBank/DDBJ databases">
        <title>Depth-based differentiation of microbial function through sediment-hosted aquifers and enrichment of novel symbionts in the deep terrestrial subsurface.</title>
        <authorList>
            <person name="Probst A.J."/>
            <person name="Ladd B."/>
            <person name="Jarett J.K."/>
            <person name="Geller-Mcgrath D.E."/>
            <person name="Sieber C.M.K."/>
            <person name="Emerson J.B."/>
            <person name="Anantharaman K."/>
            <person name="Thomas B.C."/>
            <person name="Malmstrom R."/>
            <person name="Stieglmeier M."/>
            <person name="Klingl A."/>
            <person name="Woyke T."/>
            <person name="Ryan C.M."/>
            <person name="Banfield J.F."/>
        </authorList>
    </citation>
    <scope>NUCLEOTIDE SEQUENCE [LARGE SCALE GENOMIC DNA]</scope>
</reference>
<name>A0A2M7B7T6_9BACT</name>
<dbReference type="Pfam" id="PF00932">
    <property type="entry name" value="LTD"/>
    <property type="match status" value="1"/>
</dbReference>
<keyword evidence="1" id="KW-1133">Transmembrane helix</keyword>
<feature type="domain" description="LTD" evidence="2">
    <location>
        <begin position="1"/>
        <end position="129"/>
    </location>
</feature>
<dbReference type="InterPro" id="IPR036415">
    <property type="entry name" value="Lamin_tail_dom_sf"/>
</dbReference>
<keyword evidence="1" id="KW-0472">Membrane</keyword>
<sequence length="167" mass="18668">MVFFYEVLPNPVGKDTGAEWIKLYNPTNEPINLSGWQIKDASAKTFIFKEKEITPNGFLTLSSEETKIILNNSGDSLFLYDQNNQLIDKASYDVSVAEGDILHREGNSFILDQAQTISLTENQSLNQTAVIGQRLVPAELGLAISFILVLSLVFLIIIKKINLFNED</sequence>
<evidence type="ECO:0000313" key="4">
    <source>
        <dbReference type="Proteomes" id="UP000230131"/>
    </source>
</evidence>
<organism evidence="3 4">
    <name type="scientific">Candidatus Wolfebacteria bacterium CG03_land_8_20_14_0_80_36_15</name>
    <dbReference type="NCBI Taxonomy" id="1975067"/>
    <lineage>
        <taxon>Bacteria</taxon>
        <taxon>Candidatus Wolfeibacteriota</taxon>
    </lineage>
</organism>
<feature type="transmembrane region" description="Helical" evidence="1">
    <location>
        <begin position="140"/>
        <end position="158"/>
    </location>
</feature>
<dbReference type="Proteomes" id="UP000230131">
    <property type="component" value="Unassembled WGS sequence"/>
</dbReference>
<dbReference type="SUPFAM" id="SSF74853">
    <property type="entry name" value="Lamin A/C globular tail domain"/>
    <property type="match status" value="1"/>
</dbReference>
<dbReference type="AlphaFoldDB" id="A0A2M7B7T6"/>
<comment type="caution">
    <text evidence="3">The sequence shown here is derived from an EMBL/GenBank/DDBJ whole genome shotgun (WGS) entry which is preliminary data.</text>
</comment>